<comment type="caution">
    <text evidence="7">The sequence shown here is derived from an EMBL/GenBank/DDBJ whole genome shotgun (WGS) entry which is preliminary data.</text>
</comment>
<evidence type="ECO:0000259" key="6">
    <source>
        <dbReference type="PROSITE" id="PS51503"/>
    </source>
</evidence>
<dbReference type="Pfam" id="PF04588">
    <property type="entry name" value="HIG_1_N"/>
    <property type="match status" value="1"/>
</dbReference>
<dbReference type="GO" id="GO:0033617">
    <property type="term" value="P:mitochondrial respiratory chain complex IV assembly"/>
    <property type="evidence" value="ECO:0007669"/>
    <property type="project" value="TreeGrafter"/>
</dbReference>
<sequence length="228" mass="24690">MTTDFKNPHLNGEDDKNSLVFTAAAKGAGLALVAGGLVAFSGARYSKTYQTLSRPMKMFLLGSGVAATSILFADHARVQYEDRQLLRHLDQEAAEAKRAEIRAQRGMLAELHYQVRENRNLVVGVSWLSCMAGSLLYTFSKKGLTTTQRIVTARMYAQGFTILTMMGVAALELTEGPRHKHEVLTDEWKAILAKDNQGNYVVTDPAVAVVANATHTGKSSAAASLSTA</sequence>
<evidence type="ECO:0000256" key="1">
    <source>
        <dbReference type="ARBA" id="ARBA00004173"/>
    </source>
</evidence>
<dbReference type="InterPro" id="IPR007667">
    <property type="entry name" value="Hypoxia_induced_domain"/>
</dbReference>
<evidence type="ECO:0000256" key="4">
    <source>
        <dbReference type="ARBA" id="ARBA00023136"/>
    </source>
</evidence>
<feature type="transmembrane region" description="Helical" evidence="5">
    <location>
        <begin position="20"/>
        <end position="43"/>
    </location>
</feature>
<name>A0A9P6INQ6_9FUNG</name>
<keyword evidence="8" id="KW-1185">Reference proteome</keyword>
<dbReference type="PANTHER" id="PTHR28018:SF3">
    <property type="entry name" value="RESPIRATORY SUPERCOMPLEX FACTOR 2, MITOCHONDRIAL"/>
    <property type="match status" value="1"/>
</dbReference>
<evidence type="ECO:0000313" key="7">
    <source>
        <dbReference type="EMBL" id="KAF9940348.1"/>
    </source>
</evidence>
<keyword evidence="3 5" id="KW-1133">Transmembrane helix</keyword>
<dbReference type="PANTHER" id="PTHR28018">
    <property type="entry name" value="RESPIRATORY SUPERCOMPLEX FACTOR 2, MITOCHONDRIAL"/>
    <property type="match status" value="1"/>
</dbReference>
<evidence type="ECO:0000313" key="8">
    <source>
        <dbReference type="Proteomes" id="UP000749646"/>
    </source>
</evidence>
<feature type="transmembrane region" description="Helical" evidence="5">
    <location>
        <begin position="151"/>
        <end position="171"/>
    </location>
</feature>
<dbReference type="OrthoDB" id="1915122at2759"/>
<comment type="subcellular location">
    <subcellularLocation>
        <location evidence="1">Mitochondrion</location>
    </subcellularLocation>
</comment>
<keyword evidence="2 5" id="KW-0812">Transmembrane</keyword>
<proteinExistence type="predicted"/>
<dbReference type="AlphaFoldDB" id="A0A9P6INQ6"/>
<reference evidence="7" key="1">
    <citation type="journal article" date="2020" name="Fungal Divers.">
        <title>Resolving the Mortierellaceae phylogeny through synthesis of multi-gene phylogenetics and phylogenomics.</title>
        <authorList>
            <person name="Vandepol N."/>
            <person name="Liber J."/>
            <person name="Desiro A."/>
            <person name="Na H."/>
            <person name="Kennedy M."/>
            <person name="Barry K."/>
            <person name="Grigoriev I.V."/>
            <person name="Miller A.N."/>
            <person name="O'Donnell K."/>
            <person name="Stajich J.E."/>
            <person name="Bonito G."/>
        </authorList>
    </citation>
    <scope>NUCLEOTIDE SEQUENCE</scope>
    <source>
        <strain evidence="7">MES-2147</strain>
    </source>
</reference>
<accession>A0A9P6INQ6</accession>
<dbReference type="PROSITE" id="PS51503">
    <property type="entry name" value="HIG1"/>
    <property type="match status" value="1"/>
</dbReference>
<dbReference type="Proteomes" id="UP000749646">
    <property type="component" value="Unassembled WGS sequence"/>
</dbReference>
<dbReference type="EMBL" id="JAAAHW010009463">
    <property type="protein sequence ID" value="KAF9940348.1"/>
    <property type="molecule type" value="Genomic_DNA"/>
</dbReference>
<evidence type="ECO:0000256" key="2">
    <source>
        <dbReference type="ARBA" id="ARBA00022692"/>
    </source>
</evidence>
<gene>
    <name evidence="7" type="ORF">BGZ65_007239</name>
</gene>
<evidence type="ECO:0000256" key="5">
    <source>
        <dbReference type="SAM" id="Phobius"/>
    </source>
</evidence>
<keyword evidence="4 5" id="KW-0472">Membrane</keyword>
<feature type="domain" description="HIG1" evidence="6">
    <location>
        <begin position="91"/>
        <end position="183"/>
    </location>
</feature>
<dbReference type="InterPro" id="IPR040153">
    <property type="entry name" value="Rcf2"/>
</dbReference>
<dbReference type="GO" id="GO:0005739">
    <property type="term" value="C:mitochondrion"/>
    <property type="evidence" value="ECO:0007669"/>
    <property type="project" value="UniProtKB-SubCell"/>
</dbReference>
<evidence type="ECO:0000256" key="3">
    <source>
        <dbReference type="ARBA" id="ARBA00022989"/>
    </source>
</evidence>
<organism evidence="7 8">
    <name type="scientific">Modicella reniformis</name>
    <dbReference type="NCBI Taxonomy" id="1440133"/>
    <lineage>
        <taxon>Eukaryota</taxon>
        <taxon>Fungi</taxon>
        <taxon>Fungi incertae sedis</taxon>
        <taxon>Mucoromycota</taxon>
        <taxon>Mortierellomycotina</taxon>
        <taxon>Mortierellomycetes</taxon>
        <taxon>Mortierellales</taxon>
        <taxon>Mortierellaceae</taxon>
        <taxon>Modicella</taxon>
    </lineage>
</organism>
<protein>
    <recommendedName>
        <fullName evidence="6">HIG1 domain-containing protein</fullName>
    </recommendedName>
</protein>
<feature type="transmembrane region" description="Helical" evidence="5">
    <location>
        <begin position="121"/>
        <end position="139"/>
    </location>
</feature>